<reference evidence="18" key="1">
    <citation type="submission" date="2023-07" db="EMBL/GenBank/DDBJ databases">
        <title>Chromosome-level genome assembly of Artemia franciscana.</title>
        <authorList>
            <person name="Jo E."/>
        </authorList>
    </citation>
    <scope>NUCLEOTIDE SEQUENCE</scope>
    <source>
        <tissue evidence="18">Whole body</tissue>
    </source>
</reference>
<keyword evidence="5 13" id="KW-0808">Transferase</keyword>
<dbReference type="GO" id="GO:0003684">
    <property type="term" value="F:damaged DNA binding"/>
    <property type="evidence" value="ECO:0007669"/>
    <property type="project" value="UniProtKB-UniRule"/>
</dbReference>
<dbReference type="Gene3D" id="3.30.70.270">
    <property type="match status" value="2"/>
</dbReference>
<comment type="caution">
    <text evidence="18">The sequence shown here is derived from an EMBL/GenBank/DDBJ whole genome shotgun (WGS) entry which is preliminary data.</text>
</comment>
<dbReference type="Gene3D" id="3.40.50.10190">
    <property type="entry name" value="BRCT domain"/>
    <property type="match status" value="1"/>
</dbReference>
<dbReference type="SUPFAM" id="SSF56672">
    <property type="entry name" value="DNA/RNA polymerases"/>
    <property type="match status" value="1"/>
</dbReference>
<dbReference type="SMART" id="SM00292">
    <property type="entry name" value="BRCT"/>
    <property type="match status" value="1"/>
</dbReference>
<dbReference type="CDD" id="cd17719">
    <property type="entry name" value="BRCT_Rev1"/>
    <property type="match status" value="1"/>
</dbReference>
<evidence type="ECO:0000256" key="11">
    <source>
        <dbReference type="ARBA" id="ARBA00023204"/>
    </source>
</evidence>
<keyword evidence="7 14" id="KW-0479">Metal-binding</keyword>
<feature type="compositionally biased region" description="Polar residues" evidence="15">
    <location>
        <begin position="176"/>
        <end position="189"/>
    </location>
</feature>
<gene>
    <name evidence="18" type="ORF">QYM36_000860</name>
</gene>
<comment type="similarity">
    <text evidence="2 13">Belongs to the DNA polymerase type-Y family.</text>
</comment>
<keyword evidence="6 13" id="KW-0548">Nucleotidyltransferase</keyword>
<dbReference type="Gene3D" id="6.10.250.1630">
    <property type="match status" value="1"/>
</dbReference>
<dbReference type="FunFam" id="3.30.1490.100:FF:000001">
    <property type="entry name" value="DNA repair protein REV1"/>
    <property type="match status" value="1"/>
</dbReference>
<dbReference type="InterPro" id="IPR053848">
    <property type="entry name" value="IMS_HHH_1"/>
</dbReference>
<dbReference type="PANTHER" id="PTHR45990">
    <property type="entry name" value="DNA REPAIR PROTEIN REV1"/>
    <property type="match status" value="1"/>
</dbReference>
<dbReference type="Gene3D" id="3.40.1170.60">
    <property type="match status" value="1"/>
</dbReference>
<evidence type="ECO:0000256" key="8">
    <source>
        <dbReference type="ARBA" id="ARBA00022763"/>
    </source>
</evidence>
<dbReference type="Proteomes" id="UP001187531">
    <property type="component" value="Unassembled WGS sequence"/>
</dbReference>
<dbReference type="InterPro" id="IPR038401">
    <property type="entry name" value="Rev1_C_sf"/>
</dbReference>
<keyword evidence="9 14" id="KW-0460">Magnesium</keyword>
<name>A0AA88LHE8_ARTSF</name>
<comment type="function">
    <text evidence="13">Deoxycytidyl transferase involved in DNA repair. Transfers a dCMP residue from dCTP to the 3'-end of a DNA primer in a template-dependent reaction. May assist in the first step in the bypass of abasic lesions by the insertion of a nucleotide opposite the lesion. Required for normal induction of mutations by physical and chemical agents.</text>
</comment>
<dbReference type="Gene3D" id="1.10.150.20">
    <property type="entry name" value="5' to 3' exonuclease, C-terminal subdomain"/>
    <property type="match status" value="1"/>
</dbReference>
<keyword evidence="11 13" id="KW-0234">DNA repair</keyword>
<dbReference type="SUPFAM" id="SSF52113">
    <property type="entry name" value="BRCT domain"/>
    <property type="match status" value="1"/>
</dbReference>
<feature type="binding site" evidence="14">
    <location>
        <position position="485"/>
    </location>
    <ligand>
        <name>Mg(2+)</name>
        <dbReference type="ChEBI" id="CHEBI:18420"/>
        <label>1</label>
    </ligand>
</feature>
<evidence type="ECO:0000256" key="9">
    <source>
        <dbReference type="ARBA" id="ARBA00022842"/>
    </source>
</evidence>
<evidence type="ECO:0000256" key="2">
    <source>
        <dbReference type="ARBA" id="ARBA00010945"/>
    </source>
</evidence>
<dbReference type="Pfam" id="PF00817">
    <property type="entry name" value="IMS"/>
    <property type="match status" value="1"/>
</dbReference>
<evidence type="ECO:0000259" key="16">
    <source>
        <dbReference type="PROSITE" id="PS50172"/>
    </source>
</evidence>
<sequence>MSKPRGSNNNGFDEWGGYMAAKKAKLEKQFEIEADAVQAKEGIFSGISIFVNGFTDPSAEELKQIMAANSGTYHHYHKPGKTSYIIASNLPDTKIKQLKTSEVYVKPQWITESLRAGKLLSYKDFLLVPTTHGQKKLNFTAVNSVRNANLDSECENFQIDLSLPKITQGRNDSEESWTWTSQASFNDSGVDSEKQREGKGQSVTDRTIDDFKEVLSTAKVDTEVVEDLRPSSTESNAEDVALVSEAAFSRSHSPVGHQRHLRAGEEHFLSEFYNRSRLHHISTLSSMFKDYVSELRKKSNGEFPGLNELLNNENAETSSVDLSSEKVLMHIDMDCFFVSVGLRNYPELVGLPVAVTHAKSDSKSKKNEDRNRELEFRYYKERVTEKMKDGSVTRYKFSNEEDDTKFFGRISEIDETDSMAELASCSYEARAKGIKNGMFLGQALKLCPELRTIPYDFEGYKDVAFRLYDTVAEYTHQIEAVSCDEMYVDVTDVLRETGCEPLEFTSHLRQKIYERTRCTASTGLGPNLLLARMATKKAKPNGQYHILAKEAKNFMASQLVESLPGVGRATTYRLQSRGIRTCDDLQKISLSVLQNDFGVKTGETLYRHCRGEDPRKLETEHVRKSISVAVNYGIRFVDENESKKFLHDLSEEVSKRMVEAKVTGRKITLQVLSRAKGAPIEAAKFMGHGVCDAYSKSATLSHPISETSLIESEVVKLLKQLNIPAVELRGLGIHISKLETGQPSTGLPSKSSILPFLSKTTKEMKTVASTSSVTMDSLSENQGGSSVCSHPRSEELYPESDYIDPAFLEALPSEIREEILSSRAREAKLSAKDWRVTSFSQVDKSVLKELPEELQKEIRNELIRPDPEVRPGPSKSPRKPGKKISPSKRGRKKNLGTSTAGQTSVKALFNKNTEIKQQNIAEKVSESENTLRTDEPNLAGAYKLEDVKRFLEEWLQCSDQPESEDISIVTQYFIDLIHNKKLHVLDLLVKYLLRLLKTGKFDQWREPVKSIVDHVQFIMLQVHGGQLKVEEF</sequence>
<evidence type="ECO:0000256" key="7">
    <source>
        <dbReference type="ARBA" id="ARBA00022723"/>
    </source>
</evidence>
<dbReference type="EC" id="2.7.7.-" evidence="13"/>
<dbReference type="InterPro" id="IPR017961">
    <property type="entry name" value="DNA_pol_Y-fam_little_finger"/>
</dbReference>
<dbReference type="InterPro" id="IPR001126">
    <property type="entry name" value="UmuC"/>
</dbReference>
<proteinExistence type="inferred from homology"/>
<dbReference type="InterPro" id="IPR043128">
    <property type="entry name" value="Rev_trsase/Diguanyl_cyclase"/>
</dbReference>
<dbReference type="InterPro" id="IPR036775">
    <property type="entry name" value="DNA_pol_Y-fam_lit_finger_sf"/>
</dbReference>
<dbReference type="EMBL" id="JAVRJZ010000003">
    <property type="protein sequence ID" value="KAK2724136.1"/>
    <property type="molecule type" value="Genomic_DNA"/>
</dbReference>
<evidence type="ECO:0000256" key="15">
    <source>
        <dbReference type="SAM" id="MobiDB-lite"/>
    </source>
</evidence>
<dbReference type="InterPro" id="IPR001357">
    <property type="entry name" value="BRCT_dom"/>
</dbReference>
<dbReference type="Pfam" id="PF16589">
    <property type="entry name" value="BRCT_2"/>
    <property type="match status" value="1"/>
</dbReference>
<feature type="region of interest" description="Disordered" evidence="15">
    <location>
        <begin position="772"/>
        <end position="793"/>
    </location>
</feature>
<dbReference type="Pfam" id="PF16727">
    <property type="entry name" value="REV1_C"/>
    <property type="match status" value="1"/>
</dbReference>
<evidence type="ECO:0000256" key="3">
    <source>
        <dbReference type="ARBA" id="ARBA00020399"/>
    </source>
</evidence>
<dbReference type="CDD" id="cd01701">
    <property type="entry name" value="PolY_Rev1"/>
    <property type="match status" value="1"/>
</dbReference>
<dbReference type="Pfam" id="PF21999">
    <property type="entry name" value="IMS_HHH_1"/>
    <property type="match status" value="1"/>
</dbReference>
<dbReference type="PANTHER" id="PTHR45990:SF1">
    <property type="entry name" value="DNA REPAIR PROTEIN REV1"/>
    <property type="match status" value="1"/>
</dbReference>
<dbReference type="GO" id="GO:0046872">
    <property type="term" value="F:metal ion binding"/>
    <property type="evidence" value="ECO:0007669"/>
    <property type="project" value="UniProtKB-KW"/>
</dbReference>
<dbReference type="InterPro" id="IPR012112">
    <property type="entry name" value="REV1"/>
</dbReference>
<feature type="domain" description="UmuC" evidence="17">
    <location>
        <begin position="328"/>
        <end position="567"/>
    </location>
</feature>
<dbReference type="AlphaFoldDB" id="A0AA88LHE8"/>
<dbReference type="Pfam" id="PF14377">
    <property type="entry name" value="UBM"/>
    <property type="match status" value="2"/>
</dbReference>
<feature type="region of interest" description="Disordered" evidence="15">
    <location>
        <begin position="858"/>
        <end position="903"/>
    </location>
</feature>
<dbReference type="InterPro" id="IPR036420">
    <property type="entry name" value="BRCT_dom_sf"/>
</dbReference>
<protein>
    <recommendedName>
        <fullName evidence="3 13">DNA repair protein REV1</fullName>
        <ecNumber evidence="13">2.7.7.-</ecNumber>
    </recommendedName>
</protein>
<keyword evidence="10 13" id="KW-0238">DNA-binding</keyword>
<dbReference type="InterPro" id="IPR025527">
    <property type="entry name" value="HUWE1/Rev1_UBM"/>
</dbReference>
<feature type="compositionally biased region" description="Basic and acidic residues" evidence="15">
    <location>
        <begin position="858"/>
        <end position="869"/>
    </location>
</feature>
<dbReference type="GO" id="GO:0042276">
    <property type="term" value="P:error-prone translesion synthesis"/>
    <property type="evidence" value="ECO:0007669"/>
    <property type="project" value="InterPro"/>
</dbReference>
<keyword evidence="12 13" id="KW-0539">Nucleus</keyword>
<dbReference type="Gene3D" id="3.30.1490.100">
    <property type="entry name" value="DNA polymerase, Y-family, little finger domain"/>
    <property type="match status" value="1"/>
</dbReference>
<organism evidence="18 19">
    <name type="scientific">Artemia franciscana</name>
    <name type="common">Brine shrimp</name>
    <name type="synonym">Artemia sanfranciscana</name>
    <dbReference type="NCBI Taxonomy" id="6661"/>
    <lineage>
        <taxon>Eukaryota</taxon>
        <taxon>Metazoa</taxon>
        <taxon>Ecdysozoa</taxon>
        <taxon>Arthropoda</taxon>
        <taxon>Crustacea</taxon>
        <taxon>Branchiopoda</taxon>
        <taxon>Anostraca</taxon>
        <taxon>Artemiidae</taxon>
        <taxon>Artemia</taxon>
    </lineage>
</organism>
<dbReference type="GO" id="GO:0006281">
    <property type="term" value="P:DNA repair"/>
    <property type="evidence" value="ECO:0007669"/>
    <property type="project" value="UniProtKB-KW"/>
</dbReference>
<dbReference type="PROSITE" id="PS50172">
    <property type="entry name" value="BRCT"/>
    <property type="match status" value="1"/>
</dbReference>
<evidence type="ECO:0000256" key="13">
    <source>
        <dbReference type="PIRNR" id="PIRNR036573"/>
    </source>
</evidence>
<keyword evidence="4 13" id="KW-0237">DNA synthesis</keyword>
<evidence type="ECO:0000256" key="12">
    <source>
        <dbReference type="ARBA" id="ARBA00023242"/>
    </source>
</evidence>
<evidence type="ECO:0000313" key="19">
    <source>
        <dbReference type="Proteomes" id="UP001187531"/>
    </source>
</evidence>
<dbReference type="Gene3D" id="1.20.58.1280">
    <property type="entry name" value="DNA repair protein Rev1, C-terminal domain"/>
    <property type="match status" value="1"/>
</dbReference>
<dbReference type="Pfam" id="PF11799">
    <property type="entry name" value="IMS_C"/>
    <property type="match status" value="1"/>
</dbReference>
<dbReference type="GO" id="GO:0070987">
    <property type="term" value="P:error-free translesion synthesis"/>
    <property type="evidence" value="ECO:0007669"/>
    <property type="project" value="TreeGrafter"/>
</dbReference>
<evidence type="ECO:0000313" key="18">
    <source>
        <dbReference type="EMBL" id="KAK2724136.1"/>
    </source>
</evidence>
<dbReference type="SUPFAM" id="SSF100879">
    <property type="entry name" value="Lesion bypass DNA polymerase (Y-family), little finger domain"/>
    <property type="match status" value="1"/>
</dbReference>
<keyword evidence="19" id="KW-1185">Reference proteome</keyword>
<evidence type="ECO:0000256" key="4">
    <source>
        <dbReference type="ARBA" id="ARBA00022634"/>
    </source>
</evidence>
<dbReference type="InterPro" id="IPR043502">
    <property type="entry name" value="DNA/RNA_pol_sf"/>
</dbReference>
<feature type="region of interest" description="Disordered" evidence="15">
    <location>
        <begin position="173"/>
        <end position="205"/>
    </location>
</feature>
<dbReference type="GO" id="GO:0003887">
    <property type="term" value="F:DNA-directed DNA polymerase activity"/>
    <property type="evidence" value="ECO:0007669"/>
    <property type="project" value="InterPro"/>
</dbReference>
<evidence type="ECO:0000256" key="6">
    <source>
        <dbReference type="ARBA" id="ARBA00022695"/>
    </source>
</evidence>
<feature type="binding site" evidence="14">
    <location>
        <position position="484"/>
    </location>
    <ligand>
        <name>Mg(2+)</name>
        <dbReference type="ChEBI" id="CHEBI:18420"/>
        <label>1</label>
    </ligand>
</feature>
<dbReference type="FunFam" id="3.40.50.10190:FF:000011">
    <property type="entry name" value="DNA repair protein REV1"/>
    <property type="match status" value="1"/>
</dbReference>
<evidence type="ECO:0000259" key="17">
    <source>
        <dbReference type="PROSITE" id="PS50173"/>
    </source>
</evidence>
<feature type="compositionally biased region" description="Basic residues" evidence="15">
    <location>
        <begin position="876"/>
        <end position="894"/>
    </location>
</feature>
<feature type="domain" description="BRCT" evidence="16">
    <location>
        <begin position="39"/>
        <end position="127"/>
    </location>
</feature>
<keyword evidence="8 13" id="KW-0227">DNA damage</keyword>
<dbReference type="PIRSF" id="PIRSF036573">
    <property type="entry name" value="REV1"/>
    <property type="match status" value="1"/>
</dbReference>
<comment type="subcellular location">
    <subcellularLocation>
        <location evidence="1 13">Nucleus</location>
    </subcellularLocation>
</comment>
<dbReference type="GO" id="GO:0017125">
    <property type="term" value="F:deoxycytidyl transferase activity"/>
    <property type="evidence" value="ECO:0007669"/>
    <property type="project" value="TreeGrafter"/>
</dbReference>
<dbReference type="GO" id="GO:0005634">
    <property type="term" value="C:nucleus"/>
    <property type="evidence" value="ECO:0007669"/>
    <property type="project" value="UniProtKB-SubCell"/>
</dbReference>
<evidence type="ECO:0000256" key="5">
    <source>
        <dbReference type="ARBA" id="ARBA00022679"/>
    </source>
</evidence>
<feature type="binding site" evidence="14">
    <location>
        <position position="332"/>
    </location>
    <ligand>
        <name>Mg(2+)</name>
        <dbReference type="ChEBI" id="CHEBI:18420"/>
        <label>1</label>
    </ligand>
</feature>
<evidence type="ECO:0000256" key="1">
    <source>
        <dbReference type="ARBA" id="ARBA00004123"/>
    </source>
</evidence>
<comment type="cofactor">
    <cofactor evidence="14">
        <name>Mg(2+)</name>
        <dbReference type="ChEBI" id="CHEBI:18420"/>
    </cofactor>
    <text evidence="14">Binds 2 magnesium ions.</text>
</comment>
<dbReference type="PROSITE" id="PS50173">
    <property type="entry name" value="UMUC"/>
    <property type="match status" value="1"/>
</dbReference>
<evidence type="ECO:0000256" key="10">
    <source>
        <dbReference type="ARBA" id="ARBA00023125"/>
    </source>
</evidence>
<dbReference type="InterPro" id="IPR031991">
    <property type="entry name" value="Rev1_C"/>
</dbReference>
<feature type="compositionally biased region" description="Polar residues" evidence="15">
    <location>
        <begin position="772"/>
        <end position="788"/>
    </location>
</feature>
<evidence type="ECO:0000256" key="14">
    <source>
        <dbReference type="PIRSR" id="PIRSR036573-2"/>
    </source>
</evidence>
<accession>A0AA88LHE8</accession>